<feature type="coiled-coil region" evidence="10">
    <location>
        <begin position="252"/>
        <end position="315"/>
    </location>
</feature>
<keyword evidence="3 9" id="KW-0813">Transport</keyword>
<keyword evidence="8 9" id="KW-0472">Membrane</keyword>
<feature type="domain" description="AprE-like beta-barrel" evidence="12">
    <location>
        <begin position="357"/>
        <end position="446"/>
    </location>
</feature>
<dbReference type="OrthoDB" id="9810980at2"/>
<comment type="subcellular location">
    <subcellularLocation>
        <location evidence="1 9">Cell inner membrane</location>
        <topology evidence="1 9">Single-pass membrane protein</topology>
    </subcellularLocation>
</comment>
<dbReference type="InterPro" id="IPR058982">
    <property type="entry name" value="Beta-barrel_AprE"/>
</dbReference>
<evidence type="ECO:0000256" key="9">
    <source>
        <dbReference type="RuleBase" id="RU365093"/>
    </source>
</evidence>
<dbReference type="PRINTS" id="PR01490">
    <property type="entry name" value="RTXTOXIND"/>
</dbReference>
<keyword evidence="7 9" id="KW-1133">Transmembrane helix</keyword>
<dbReference type="PANTHER" id="PTHR30386:SF17">
    <property type="entry name" value="ALKALINE PROTEASE SECRETION PROTEIN APRE"/>
    <property type="match status" value="1"/>
</dbReference>
<dbReference type="InterPro" id="IPR058781">
    <property type="entry name" value="HH_AprE-like"/>
</dbReference>
<protein>
    <recommendedName>
        <fullName evidence="9">Membrane fusion protein (MFP) family protein</fullName>
    </recommendedName>
</protein>
<evidence type="ECO:0000259" key="11">
    <source>
        <dbReference type="Pfam" id="PF25994"/>
    </source>
</evidence>
<keyword evidence="10" id="KW-0175">Coiled coil</keyword>
<evidence type="ECO:0000256" key="1">
    <source>
        <dbReference type="ARBA" id="ARBA00004377"/>
    </source>
</evidence>
<proteinExistence type="inferred from homology"/>
<dbReference type="Proteomes" id="UP000295023">
    <property type="component" value="Unassembled WGS sequence"/>
</dbReference>
<evidence type="ECO:0000259" key="12">
    <source>
        <dbReference type="Pfam" id="PF26002"/>
    </source>
</evidence>
<evidence type="ECO:0000256" key="4">
    <source>
        <dbReference type="ARBA" id="ARBA00022475"/>
    </source>
</evidence>
<dbReference type="Pfam" id="PF26002">
    <property type="entry name" value="Beta-barrel_AprE"/>
    <property type="match status" value="1"/>
</dbReference>
<dbReference type="PANTHER" id="PTHR30386">
    <property type="entry name" value="MEMBRANE FUSION SUBUNIT OF EMRAB-TOLC MULTIDRUG EFFLUX PUMP"/>
    <property type="match status" value="1"/>
</dbReference>
<dbReference type="GO" id="GO:0005886">
    <property type="term" value="C:plasma membrane"/>
    <property type="evidence" value="ECO:0007669"/>
    <property type="project" value="UniProtKB-SubCell"/>
</dbReference>
<dbReference type="GO" id="GO:0015031">
    <property type="term" value="P:protein transport"/>
    <property type="evidence" value="ECO:0007669"/>
    <property type="project" value="InterPro"/>
</dbReference>
<comment type="similarity">
    <text evidence="2 9">Belongs to the membrane fusion protein (MFP) (TC 8.A.1) family.</text>
</comment>
<dbReference type="Pfam" id="PF25994">
    <property type="entry name" value="HH_AprE"/>
    <property type="match status" value="1"/>
</dbReference>
<dbReference type="InterPro" id="IPR050739">
    <property type="entry name" value="MFP"/>
</dbReference>
<dbReference type="AlphaFoldDB" id="A0A4R4DCS2"/>
<feature type="domain" description="AprE-like long alpha-helical hairpin" evidence="11">
    <location>
        <begin position="128"/>
        <end position="315"/>
    </location>
</feature>
<dbReference type="RefSeq" id="WP_132292187.1">
    <property type="nucleotide sequence ID" value="NZ_SKBM01000017.1"/>
</dbReference>
<evidence type="ECO:0000256" key="5">
    <source>
        <dbReference type="ARBA" id="ARBA00022519"/>
    </source>
</evidence>
<gene>
    <name evidence="13" type="ORF">EXY23_17365</name>
</gene>
<keyword evidence="4 9" id="KW-1003">Cell membrane</keyword>
<dbReference type="Gene3D" id="2.40.30.170">
    <property type="match status" value="1"/>
</dbReference>
<organism evidence="13 14">
    <name type="scientific">Roseicella aquatilis</name>
    <dbReference type="NCBI Taxonomy" id="2527868"/>
    <lineage>
        <taxon>Bacteria</taxon>
        <taxon>Pseudomonadati</taxon>
        <taxon>Pseudomonadota</taxon>
        <taxon>Alphaproteobacteria</taxon>
        <taxon>Acetobacterales</taxon>
        <taxon>Roseomonadaceae</taxon>
        <taxon>Roseicella</taxon>
    </lineage>
</organism>
<feature type="transmembrane region" description="Helical" evidence="9">
    <location>
        <begin position="49"/>
        <end position="71"/>
    </location>
</feature>
<name>A0A4R4DCS2_9PROT</name>
<feature type="coiled-coil region" evidence="10">
    <location>
        <begin position="193"/>
        <end position="227"/>
    </location>
</feature>
<evidence type="ECO:0000256" key="10">
    <source>
        <dbReference type="SAM" id="Coils"/>
    </source>
</evidence>
<evidence type="ECO:0000313" key="13">
    <source>
        <dbReference type="EMBL" id="TCZ57953.1"/>
    </source>
</evidence>
<evidence type="ECO:0000256" key="3">
    <source>
        <dbReference type="ARBA" id="ARBA00022448"/>
    </source>
</evidence>
<keyword evidence="6 9" id="KW-0812">Transmembrane</keyword>
<sequence>MSATTDSKTVLAPATPRNLAAVPGRELGLSLPGLQAHPLLDVPAPRTRLPMIVGVITFLLFVVGFGGWALFAPLAEASVAPGVIKVEGTRRTIQHLEGGIVREILFRDGAKVKAGDVIIRLDPVQSDSVLETQRASRWALLAQDARLAAEIERAKAISFPKDLLESTDPRAIEAVKGQQLLFEAREASLTGQVQSLQARIDQQNAVIASARGQLSAARQQLAFARQEETMRRDLVRQGLGRLPELLALQRASASLEGTIDDLNGQVERANATILETRKQIQSTIDQRASEAGNDRREVRAKLAEAEEKLRAATDVSTRREIVAPENGTLVNQKVFTVGAVVRPGDPIFDLIPQNDRMVAEVNVQPYDIDVVYPGLKAEIRLPAFKQRLVPYLHGHVTWVAADVTTNEQTRQQYYKAYVLIDPDQLSHLPNVFLVPGMPVEAHIKTGERTFFRYVTQPLRDSWTRAFREQ</sequence>
<evidence type="ECO:0000256" key="8">
    <source>
        <dbReference type="ARBA" id="ARBA00023136"/>
    </source>
</evidence>
<evidence type="ECO:0000256" key="7">
    <source>
        <dbReference type="ARBA" id="ARBA00022989"/>
    </source>
</evidence>
<evidence type="ECO:0000256" key="6">
    <source>
        <dbReference type="ARBA" id="ARBA00022692"/>
    </source>
</evidence>
<dbReference type="NCBIfam" id="TIGR01843">
    <property type="entry name" value="type_I_hlyD"/>
    <property type="match status" value="1"/>
</dbReference>
<keyword evidence="5 9" id="KW-0997">Cell inner membrane</keyword>
<evidence type="ECO:0000256" key="2">
    <source>
        <dbReference type="ARBA" id="ARBA00009477"/>
    </source>
</evidence>
<dbReference type="EMBL" id="SKBM01000017">
    <property type="protein sequence ID" value="TCZ57953.1"/>
    <property type="molecule type" value="Genomic_DNA"/>
</dbReference>
<evidence type="ECO:0000313" key="14">
    <source>
        <dbReference type="Proteomes" id="UP000295023"/>
    </source>
</evidence>
<keyword evidence="14" id="KW-1185">Reference proteome</keyword>
<accession>A0A4R4DCS2</accession>
<dbReference type="InterPro" id="IPR010129">
    <property type="entry name" value="T1SS_HlyD"/>
</dbReference>
<reference evidence="13 14" key="1">
    <citation type="submission" date="2019-03" db="EMBL/GenBank/DDBJ databases">
        <title>Paracraurococcus aquatilis NE82 genome sequence.</title>
        <authorList>
            <person name="Zhao Y."/>
            <person name="Du Z."/>
        </authorList>
    </citation>
    <scope>NUCLEOTIDE SEQUENCE [LARGE SCALE GENOMIC DNA]</scope>
    <source>
        <strain evidence="13 14">NE82</strain>
    </source>
</reference>
<dbReference type="Gene3D" id="2.40.50.100">
    <property type="match status" value="1"/>
</dbReference>
<comment type="caution">
    <text evidence="13">The sequence shown here is derived from an EMBL/GenBank/DDBJ whole genome shotgun (WGS) entry which is preliminary data.</text>
</comment>